<sequence>MDATAPNHMFEASENPLLNLHEMPLIIATDAAIENHAATGRAE</sequence>
<evidence type="ECO:0000313" key="1">
    <source>
        <dbReference type="EMBL" id="SLN10521.1"/>
    </source>
</evidence>
<dbReference type="AlphaFoldDB" id="A0A1Y5R6T5"/>
<name>A0A1Y5R6T5_9RHOB</name>
<accession>A0A1Y5R6T5</accession>
<dbReference type="Proteomes" id="UP000193827">
    <property type="component" value="Unassembled WGS sequence"/>
</dbReference>
<dbReference type="EMBL" id="FWFL01000001">
    <property type="protein sequence ID" value="SLN10521.1"/>
    <property type="molecule type" value="Genomic_DNA"/>
</dbReference>
<protein>
    <submittedName>
        <fullName evidence="1">Uncharacterized protein</fullName>
    </submittedName>
</protein>
<proteinExistence type="predicted"/>
<organism evidence="1 2">
    <name type="scientific">Roseovarius litorisediminis</name>
    <dbReference type="NCBI Taxonomy" id="1312363"/>
    <lineage>
        <taxon>Bacteria</taxon>
        <taxon>Pseudomonadati</taxon>
        <taxon>Pseudomonadota</taxon>
        <taxon>Alphaproteobacteria</taxon>
        <taxon>Rhodobacterales</taxon>
        <taxon>Roseobacteraceae</taxon>
        <taxon>Roseovarius</taxon>
    </lineage>
</organism>
<reference evidence="1 2" key="1">
    <citation type="submission" date="2017-03" db="EMBL/GenBank/DDBJ databases">
        <authorList>
            <person name="Afonso C.L."/>
            <person name="Miller P.J."/>
            <person name="Scott M.A."/>
            <person name="Spackman E."/>
            <person name="Goraichik I."/>
            <person name="Dimitrov K.M."/>
            <person name="Suarez D.L."/>
            <person name="Swayne D.E."/>
        </authorList>
    </citation>
    <scope>NUCLEOTIDE SEQUENCE [LARGE SCALE GENOMIC DNA]</scope>
    <source>
        <strain evidence="1 2">CECT 8287</strain>
    </source>
</reference>
<gene>
    <name evidence="1" type="ORF">PEL8287_00173</name>
</gene>
<evidence type="ECO:0000313" key="2">
    <source>
        <dbReference type="Proteomes" id="UP000193827"/>
    </source>
</evidence>
<dbReference type="RefSeq" id="WP_268877789.1">
    <property type="nucleotide sequence ID" value="NZ_FWFL01000001.1"/>
</dbReference>
<keyword evidence="2" id="KW-1185">Reference proteome</keyword>